<protein>
    <submittedName>
        <fullName evidence="2">Uncharacterized protein</fullName>
    </submittedName>
</protein>
<feature type="region of interest" description="Disordered" evidence="1">
    <location>
        <begin position="44"/>
        <end position="66"/>
    </location>
</feature>
<proteinExistence type="predicted"/>
<evidence type="ECO:0000313" key="2">
    <source>
        <dbReference type="EMBL" id="AIG25850.1"/>
    </source>
</evidence>
<dbReference type="AlphaFoldDB" id="A0A075R8H2"/>
<organism evidence="2 3">
    <name type="scientific">Brevibacillus laterosporus LMG 15441</name>
    <dbReference type="NCBI Taxonomy" id="1042163"/>
    <lineage>
        <taxon>Bacteria</taxon>
        <taxon>Bacillati</taxon>
        <taxon>Bacillota</taxon>
        <taxon>Bacilli</taxon>
        <taxon>Bacillales</taxon>
        <taxon>Paenibacillaceae</taxon>
        <taxon>Brevibacillus</taxon>
    </lineage>
</organism>
<evidence type="ECO:0000256" key="1">
    <source>
        <dbReference type="SAM" id="MobiDB-lite"/>
    </source>
</evidence>
<keyword evidence="3" id="KW-1185">Reference proteome</keyword>
<gene>
    <name evidence="2" type="ORF">BRLA_c015220</name>
</gene>
<dbReference type="EMBL" id="CP007806">
    <property type="protein sequence ID" value="AIG25850.1"/>
    <property type="molecule type" value="Genomic_DNA"/>
</dbReference>
<dbReference type="RefSeq" id="WP_003338079.1">
    <property type="nucleotide sequence ID" value="NZ_CP007806.1"/>
</dbReference>
<dbReference type="HOGENOM" id="CLU_2615091_0_0_9"/>
<sequence>MKFLLILAMLALIPIVLIAVVALVIAGKASRFIQGLKNGNSSHVYSSTVSHKNGPFQNKPREHSISDDDDVVFLGKRQ</sequence>
<name>A0A075R8H2_BRELA</name>
<accession>A0A075R8H2</accession>
<dbReference type="KEGG" id="blr:BRLA_c015220"/>
<evidence type="ECO:0000313" key="3">
    <source>
        <dbReference type="Proteomes" id="UP000005850"/>
    </source>
</evidence>
<reference evidence="2 3" key="1">
    <citation type="journal article" date="2011" name="J. Bacteriol.">
        <title>Genome sequence of Brevibacillus laterosporus LMG 15441, a pathogen of invertebrates.</title>
        <authorList>
            <person name="Djukic M."/>
            <person name="Poehlein A."/>
            <person name="Thurmer A."/>
            <person name="Daniel R."/>
        </authorList>
    </citation>
    <scope>NUCLEOTIDE SEQUENCE [LARGE SCALE GENOMIC DNA]</scope>
    <source>
        <strain evidence="2 3">LMG 15441</strain>
    </source>
</reference>
<dbReference type="Proteomes" id="UP000005850">
    <property type="component" value="Chromosome"/>
</dbReference>